<dbReference type="Gene3D" id="3.20.20.30">
    <property type="entry name" value="Luciferase-like domain"/>
    <property type="match status" value="1"/>
</dbReference>
<reference evidence="4" key="1">
    <citation type="submission" date="2018-06" db="EMBL/GenBank/DDBJ databases">
        <title>Paenibacillus xerothermodurans sp. nov. an extremely dry heat resistant spore forming bacterium isolated from the soil of Cape Canaveral, Florida.</title>
        <authorList>
            <person name="Seuylemezian A."/>
            <person name="Kaur N."/>
            <person name="Patil P."/>
            <person name="Patil P."/>
            <person name="Mayilraj S."/>
            <person name="Vaishampayan P."/>
        </authorList>
    </citation>
    <scope>NUCLEOTIDE SEQUENCE [LARGE SCALE GENOMIC DNA]</scope>
    <source>
        <strain evidence="4">ATCC 27380</strain>
    </source>
</reference>
<organism evidence="4 5">
    <name type="scientific">Paenibacillus xerothermodurans</name>
    <dbReference type="NCBI Taxonomy" id="1977292"/>
    <lineage>
        <taxon>Bacteria</taxon>
        <taxon>Bacillati</taxon>
        <taxon>Bacillota</taxon>
        <taxon>Bacilli</taxon>
        <taxon>Bacillales</taxon>
        <taxon>Paenibacillaceae</taxon>
        <taxon>Paenibacillus</taxon>
    </lineage>
</organism>
<dbReference type="SUPFAM" id="SSF51679">
    <property type="entry name" value="Bacterial luciferase-like"/>
    <property type="match status" value="1"/>
</dbReference>
<evidence type="ECO:0000313" key="4">
    <source>
        <dbReference type="EMBL" id="PZE21389.1"/>
    </source>
</evidence>
<evidence type="ECO:0000259" key="3">
    <source>
        <dbReference type="Pfam" id="PF00296"/>
    </source>
</evidence>
<dbReference type="OrthoDB" id="9776438at2"/>
<proteinExistence type="predicted"/>
<dbReference type="PANTHER" id="PTHR30137:SF8">
    <property type="entry name" value="BLR5498 PROTEIN"/>
    <property type="match status" value="1"/>
</dbReference>
<keyword evidence="2" id="KW-0503">Monooxygenase</keyword>
<dbReference type="InterPro" id="IPR050766">
    <property type="entry name" value="Bact_Lucif_Oxidored"/>
</dbReference>
<dbReference type="GO" id="GO:0004497">
    <property type="term" value="F:monooxygenase activity"/>
    <property type="evidence" value="ECO:0007669"/>
    <property type="project" value="UniProtKB-KW"/>
</dbReference>
<evidence type="ECO:0000256" key="2">
    <source>
        <dbReference type="ARBA" id="ARBA00023033"/>
    </source>
</evidence>
<name>A0A2W1N9R2_PAEXE</name>
<keyword evidence="1" id="KW-0560">Oxidoreductase</keyword>
<dbReference type="InterPro" id="IPR036661">
    <property type="entry name" value="Luciferase-like_sf"/>
</dbReference>
<evidence type="ECO:0000313" key="5">
    <source>
        <dbReference type="Proteomes" id="UP000214746"/>
    </source>
</evidence>
<dbReference type="EMBL" id="NHRJ02000003">
    <property type="protein sequence ID" value="PZE21389.1"/>
    <property type="molecule type" value="Genomic_DNA"/>
</dbReference>
<dbReference type="Pfam" id="PF00296">
    <property type="entry name" value="Bac_luciferase"/>
    <property type="match status" value="1"/>
</dbReference>
<protein>
    <submittedName>
        <fullName evidence="4">Flavin-dependent oxidoreductase</fullName>
    </submittedName>
</protein>
<sequence>MEFGLLTEANLQSGNKFLSFQERYQHVLEEVVLADKMGFDVFGSSEQHFFAPHCVISSLETVLAAAAVLTKDIKLRFASILLPFHHPIDSAEKIASVDVLSNGRVEFGTAKGNSWYTLGGYNVIPAEVDDRFDEALEIVLKALTNETFSHEGRFWTIPERSLSPKLVQKDHPPLWYAAISPKSHKLAGQMGTGLMTLTVGVELEQLAKRVQTYREGIREAKPVGNYITNKVSSFTQLHCAETTQRARDYSEKPFMDYTETVIDLYEQKLKKTGVNIDFSKARDNLNWKHLNDADQVIVGNPDEIIEKLEKYEAVGVDEVFIRSEGIEHAEVMKSIELLGKYVIPHFKEKKKKRESAS</sequence>
<gene>
    <name evidence="4" type="ORF">CBW46_008510</name>
</gene>
<dbReference type="InterPro" id="IPR011251">
    <property type="entry name" value="Luciferase-like_dom"/>
</dbReference>
<feature type="domain" description="Luciferase-like" evidence="3">
    <location>
        <begin position="1"/>
        <end position="318"/>
    </location>
</feature>
<dbReference type="GO" id="GO:0016705">
    <property type="term" value="F:oxidoreductase activity, acting on paired donors, with incorporation or reduction of molecular oxygen"/>
    <property type="evidence" value="ECO:0007669"/>
    <property type="project" value="InterPro"/>
</dbReference>
<accession>A0A2W1N9R2</accession>
<dbReference type="Proteomes" id="UP000214746">
    <property type="component" value="Unassembled WGS sequence"/>
</dbReference>
<dbReference type="GO" id="GO:0005829">
    <property type="term" value="C:cytosol"/>
    <property type="evidence" value="ECO:0007669"/>
    <property type="project" value="TreeGrafter"/>
</dbReference>
<evidence type="ECO:0000256" key="1">
    <source>
        <dbReference type="ARBA" id="ARBA00023002"/>
    </source>
</evidence>
<dbReference type="RefSeq" id="WP_089199585.1">
    <property type="nucleotide sequence ID" value="NZ_NHRJ02000003.1"/>
</dbReference>
<comment type="caution">
    <text evidence="4">The sequence shown here is derived from an EMBL/GenBank/DDBJ whole genome shotgun (WGS) entry which is preliminary data.</text>
</comment>
<dbReference type="PANTHER" id="PTHR30137">
    <property type="entry name" value="LUCIFERASE-LIKE MONOOXYGENASE"/>
    <property type="match status" value="1"/>
</dbReference>
<dbReference type="AlphaFoldDB" id="A0A2W1N9R2"/>
<keyword evidence="5" id="KW-1185">Reference proteome</keyword>